<accession>A0AAV1I5M6</accession>
<dbReference type="Gene3D" id="2.60.120.260">
    <property type="entry name" value="Galactose-binding domain-like"/>
    <property type="match status" value="2"/>
</dbReference>
<dbReference type="SMART" id="SM00706">
    <property type="entry name" value="TECPR"/>
    <property type="match status" value="4"/>
</dbReference>
<dbReference type="SUPFAM" id="SSF50923">
    <property type="entry name" value="Hemopexin-like domain"/>
    <property type="match status" value="1"/>
</dbReference>
<name>A0AAV1I5M6_9CHLO</name>
<protein>
    <submittedName>
        <fullName evidence="1">Uncharacterized protein</fullName>
    </submittedName>
</protein>
<evidence type="ECO:0000313" key="1">
    <source>
        <dbReference type="EMBL" id="CAK0775993.1"/>
    </source>
</evidence>
<dbReference type="Gene3D" id="2.110.10.10">
    <property type="entry name" value="Hemopexin-like domain"/>
    <property type="match status" value="1"/>
</dbReference>
<keyword evidence="2" id="KW-1185">Reference proteome</keyword>
<proteinExistence type="predicted"/>
<reference evidence="1 2" key="1">
    <citation type="submission" date="2023-10" db="EMBL/GenBank/DDBJ databases">
        <authorList>
            <person name="Maclean D."/>
            <person name="Macfadyen A."/>
        </authorList>
    </citation>
    <scope>NUCLEOTIDE SEQUENCE [LARGE SCALE GENOMIC DNA]</scope>
</reference>
<dbReference type="InterPro" id="IPR006624">
    <property type="entry name" value="Beta-propeller_rpt_TECPR"/>
</dbReference>
<dbReference type="EMBL" id="CAUYUE010000005">
    <property type="protein sequence ID" value="CAK0775993.1"/>
    <property type="molecule type" value="Genomic_DNA"/>
</dbReference>
<gene>
    <name evidence="1" type="ORF">CVIRNUC_004328</name>
</gene>
<organism evidence="1 2">
    <name type="scientific">Coccomyxa viridis</name>
    <dbReference type="NCBI Taxonomy" id="1274662"/>
    <lineage>
        <taxon>Eukaryota</taxon>
        <taxon>Viridiplantae</taxon>
        <taxon>Chlorophyta</taxon>
        <taxon>core chlorophytes</taxon>
        <taxon>Trebouxiophyceae</taxon>
        <taxon>Trebouxiophyceae incertae sedis</taxon>
        <taxon>Coccomyxaceae</taxon>
        <taxon>Coccomyxa</taxon>
    </lineage>
</organism>
<evidence type="ECO:0000313" key="2">
    <source>
        <dbReference type="Proteomes" id="UP001314263"/>
    </source>
</evidence>
<dbReference type="Pfam" id="PF19193">
    <property type="entry name" value="Tectonin"/>
    <property type="match status" value="1"/>
</dbReference>
<sequence>MKPLAAITILVACLLLCLSVQTLYRLEGFSQTPALMPVTFQSVGTQTGFRKVGLGADNSLFALDSKDNLLTSASGTWTQLTSGIDDFAVINADTVVGITRQFAVYKTVNASSASPVWTKLSGSRFDSISLGWDGSVWATVLPVSGTWGVYSYDGTANWTKYPGSFRTVNARSSTELWALAPDGSLWQSLQSQAWVSISSPNPFTQISVGSDGTVWGLDATNALWHRQPTDGSWQKASGTFVAVSAMDGMQIAVVDTTGRVMTGSVAPAASTTQPVESPFVVNAYSGGSAAYSDAQNSQVGWATLTVNQKSLIGRDPSSIQAPSNGLNVAAVDSSGALLSISAYDTGSDSTQSDQFVAGMKSLITTKVKPRAQNLYSAFQESGGLNGGKGPLLSDGSPNVGPNWGINLAGNLVYTGSVFAGAFSAPVVVGSYLLSFDYRGDGQFALDSSGPDPSCLQATVTATATWQTYTKQFKHTAAGTESLMIKLAGATSVELANVSLTVDNSAARLPRMIFVLVHGDAASALQQSAVSQLSAMGATQFGSLQKGGSYSLVYDCQTSTALDEQLNNAGSVTFISKGKAPVIHASWSGATTGSPLLMVNKGLFISYDTSAAQVITSVDLSKSSLPPPFSSSVDCVIQTPNGRLILFSDSFWLAMSSDMSTVVAGPDVIGQGITSGISSQPFLTGLDAASPMPDGTCVIFKNTSFAILDSGLNSIKSQGTIGASGTPFSALPSDWTSNLDSAYLAGAVLGLVKSDMLLMYNPTTQTVSASPVSILSDSRFTGLPLSFRVSSIAPSQPFMNQTLFKGNRLLNVDMSVQQGTSGYPGWSPDSFSLYNQGVTANVVDPPIMTQNLVANYPNVVAQYGATPNALLTAYETYGQTSGWDVQEYGGNTVTFTLKTPTANSYWMSHDSSGQAYGNCKMRPGEVYDLSLWVRTTDVTSLSVGAYTGSPNDAKTEATSLVNLAPIAVTSNLGWQLLTWEFRNPSKSLARDVSFVISQGSKGASLHSMYGPNLSPVATSLSGAESGNITDIASLALQSVATSTCLVCSGSQATSSAVGVPGSAMCVLPGTTSGTFFIVSMTPSQVPNCLASSSGKPVFSSTTDATCLWRIVKDVDGGLYLNNYADDTLLVINTDGSLALVANPVTMKDMTPGAMRLVLATPPAASTTPTATYVQAAYAQNPLLSPALVMFKRGTFTVYDTQHQKTLLYPANTADHSWFQKLPSAFQSPDACIQNQNSEVFLFKGSSWLLWDTTLGDYAASFTERAPQRMGPGGHAFFAQLPPPFCKGIQGGYKLDASSVVLVSGSLSISWDMGGHKAKAAPVQLSTLLSGMPQDALSSMSTLVEDPLNFGSLFLFSQGSYTLYDAVNQRLLQAPAPLGPDGSVFQTLVSPFVPSLAETCQLYSDIITANTDYPASACVEDPNNPYPWLKTCIFSQPACGSVSGVYNTAGNFCGSSISAGQTPLLNVDPSIRQQYLSKYLNECQTVSEYDYQSMKAAEAAKYAAATAALAQAKATSNSTSQQIATQQSNLQQLNTQLQALNLQLTTDDQVSCHPNVVCLKQIDTGFGSTTIPTGCNAATINSIVNKPMMTAADVQSIVAIATSAKDVVNSYPIQVHPDYPKYVQTSSVEKCAGTTKRKSITDFSLSDFPTFSNYININQLLPPGGQGAGSLSATTTSGTLSASTTTSSGSLTSSSAASGTLSTAITPLSGTMSALSAPAQTASVAVNSGAPMPTVDVCPSGSVSGKSMRRYMDFIRAALATQQPVCTDVTPAEGA</sequence>
<dbReference type="Proteomes" id="UP001314263">
    <property type="component" value="Unassembled WGS sequence"/>
</dbReference>
<dbReference type="InterPro" id="IPR036375">
    <property type="entry name" value="Hemopexin-like_dom_sf"/>
</dbReference>
<comment type="caution">
    <text evidence="1">The sequence shown here is derived from an EMBL/GenBank/DDBJ whole genome shotgun (WGS) entry which is preliminary data.</text>
</comment>